<dbReference type="PANTHER" id="PTHR47435:SF10">
    <property type="entry name" value="TIP ELONGATION ABERRANT PROTEIN 3"/>
    <property type="match status" value="1"/>
</dbReference>
<keyword evidence="2" id="KW-0408">Iron</keyword>
<protein>
    <submittedName>
        <fullName evidence="3">Uncharacterized protein</fullName>
    </submittedName>
</protein>
<comment type="caution">
    <text evidence="3">The sequence shown here is derived from an EMBL/GenBank/DDBJ whole genome shotgun (WGS) entry which is preliminary data.</text>
</comment>
<reference evidence="3 4" key="1">
    <citation type="submission" date="2018-12" db="EMBL/GenBank/DDBJ databases">
        <title>Genome of Verticillium dahliae isolate Getta Getta.</title>
        <authorList>
            <person name="Gardiner D.M."/>
        </authorList>
    </citation>
    <scope>NUCLEOTIDE SEQUENCE [LARGE SCALE GENOMIC DNA]</scope>
    <source>
        <strain evidence="3 4">Getta Getta</strain>
    </source>
</reference>
<gene>
    <name evidence="3" type="ORF">VDGE_01300</name>
</gene>
<name>A0A444RR96_VERDA</name>
<dbReference type="InterPro" id="IPR010323">
    <property type="entry name" value="DUF924"/>
</dbReference>
<dbReference type="Proteomes" id="UP000288725">
    <property type="component" value="Chromosome 1"/>
</dbReference>
<dbReference type="EMBL" id="RSDZ01000102">
    <property type="protein sequence ID" value="RXG43690.1"/>
    <property type="molecule type" value="Genomic_DNA"/>
</dbReference>
<keyword evidence="1" id="KW-0677">Repeat</keyword>
<organism evidence="3 4">
    <name type="scientific">Verticillium dahliae</name>
    <name type="common">Verticillium wilt</name>
    <dbReference type="NCBI Taxonomy" id="27337"/>
    <lineage>
        <taxon>Eukaryota</taxon>
        <taxon>Fungi</taxon>
        <taxon>Dikarya</taxon>
        <taxon>Ascomycota</taxon>
        <taxon>Pezizomycotina</taxon>
        <taxon>Sordariomycetes</taxon>
        <taxon>Hypocreomycetidae</taxon>
        <taxon>Glomerellales</taxon>
        <taxon>Plectosphaerellaceae</taxon>
        <taxon>Verticillium</taxon>
    </lineage>
</organism>
<dbReference type="Pfam" id="PF24681">
    <property type="entry name" value="Kelch_KLHDC2_KLHL20_DRC7"/>
    <property type="match status" value="1"/>
</dbReference>
<accession>A0A444RR96</accession>
<dbReference type="Pfam" id="PF06041">
    <property type="entry name" value="DUF924"/>
    <property type="match status" value="1"/>
</dbReference>
<evidence type="ECO:0000256" key="1">
    <source>
        <dbReference type="ARBA" id="ARBA00022737"/>
    </source>
</evidence>
<dbReference type="SUPFAM" id="SSF48452">
    <property type="entry name" value="TPR-like"/>
    <property type="match status" value="1"/>
</dbReference>
<dbReference type="PANTHER" id="PTHR47435">
    <property type="entry name" value="KELCH REPEAT PROTEIN (AFU_ORTHOLOGUE AFUA_5G12780)"/>
    <property type="match status" value="1"/>
</dbReference>
<dbReference type="Gene3D" id="2.120.10.80">
    <property type="entry name" value="Kelch-type beta propeller"/>
    <property type="match status" value="2"/>
</dbReference>
<evidence type="ECO:0000313" key="4">
    <source>
        <dbReference type="Proteomes" id="UP000288725"/>
    </source>
</evidence>
<dbReference type="InterPro" id="IPR015915">
    <property type="entry name" value="Kelch-typ_b-propeller"/>
</dbReference>
<evidence type="ECO:0000256" key="2">
    <source>
        <dbReference type="ARBA" id="ARBA00023004"/>
    </source>
</evidence>
<dbReference type="GO" id="GO:0019760">
    <property type="term" value="P:glucosinolate metabolic process"/>
    <property type="evidence" value="ECO:0007669"/>
    <property type="project" value="UniProtKB-ARBA"/>
</dbReference>
<dbReference type="SUPFAM" id="SSF117281">
    <property type="entry name" value="Kelch motif"/>
    <property type="match status" value="1"/>
</dbReference>
<dbReference type="InterPro" id="IPR011990">
    <property type="entry name" value="TPR-like_helical_dom_sf"/>
</dbReference>
<sequence>MIAAAELTSPLDWMSWMILLDQITRNCFQDDEAGKAYAFFDERCLQVALEAIKRRIPEDPEIRYRQAYRLWFYMPLEHSESMQMQDMLFSEHKRMFSDILCVLKLKTELEEDMQVVPSIKEVLERRRPALEPWIGTLSRIETPKSLPHCNTGCVTSFAMTPGDVIFEGPSSHLQRKEQPEATFYHILVPSRSTPDSTAMAEALAGTVAIEQVISTAVEATAVAALAKPTQPLKGTLSQIAAFPANDSQLSLSRYNHTVTVIEGKAHMFGGQKQDSQLCSVDIHAIAIPTTGAAAASEYACYPALAMKDIDTGEMLVPARRTEHAACARGQYLVIHGGRDATGAVIDEDCIWLWDSRALSWSRIQAPSQIGKRLSPRYGHDIFLAGKEDVLVLHGGRTGPESPADVETWVFTFDTRAWTKLPSAPAAPMAAAFVDHVLYTVSRGVNTPGAINFLDIRGSAADRERADALEWQTVDYAVSPLAPAPEPREGGALVPITTGVGRNYLIYMFGHSDGALAGERDFYSDIWSLQVPSRGLSAAILKDAIREKLPRAESGEFSWAEVEIVPEEKHSGGGKAHPGPRALFGAAAAGDANLVFWGGINGSGSGSEEDTWLLQIQ</sequence>
<dbReference type="AlphaFoldDB" id="A0A444RR96"/>
<proteinExistence type="predicted"/>
<evidence type="ECO:0000313" key="3">
    <source>
        <dbReference type="EMBL" id="RXG43690.1"/>
    </source>
</evidence>
<dbReference type="Gene3D" id="1.25.40.10">
    <property type="entry name" value="Tetratricopeptide repeat domain"/>
    <property type="match status" value="1"/>
</dbReference>